<name>A0A2U3KR14_9FIRM</name>
<evidence type="ECO:0000313" key="1">
    <source>
        <dbReference type="EMBL" id="SPF42081.1"/>
    </source>
</evidence>
<accession>A0A2U3KR14</accession>
<protein>
    <recommendedName>
        <fullName evidence="3">CooT family nickel-binding protein</fullName>
    </recommendedName>
</protein>
<sequence length="112" mass="12985">MTLSLVNLSMVFFILQGGDPRPLSPCPMYCPKEKTIAFFNFQKKEQTIMCEANAYLKDGENEVLFMESVDTIEPYENGLKLMDIFGKQMFIQAKIKDMKLLNHRILLEKIDI</sequence>
<organism evidence="1 2">
    <name type="scientific">Candidatus Desulfosporosinus infrequens</name>
    <dbReference type="NCBI Taxonomy" id="2043169"/>
    <lineage>
        <taxon>Bacteria</taxon>
        <taxon>Bacillati</taxon>
        <taxon>Bacillota</taxon>
        <taxon>Clostridia</taxon>
        <taxon>Eubacteriales</taxon>
        <taxon>Desulfitobacteriaceae</taxon>
        <taxon>Desulfosporosinus</taxon>
    </lineage>
</organism>
<reference evidence="2" key="1">
    <citation type="submission" date="2018-02" db="EMBL/GenBank/DDBJ databases">
        <authorList>
            <person name="Hausmann B."/>
        </authorList>
    </citation>
    <scope>NUCLEOTIDE SEQUENCE [LARGE SCALE GENOMIC DNA]</scope>
    <source>
        <strain evidence="2">Peat soil MAG SbF1</strain>
    </source>
</reference>
<evidence type="ECO:0008006" key="3">
    <source>
        <dbReference type="Google" id="ProtNLM"/>
    </source>
</evidence>
<dbReference type="InterPro" id="IPR019300">
    <property type="entry name" value="CooT"/>
</dbReference>
<dbReference type="EMBL" id="OMOF01000179">
    <property type="protein sequence ID" value="SPF42081.1"/>
    <property type="molecule type" value="Genomic_DNA"/>
</dbReference>
<dbReference type="Pfam" id="PF10133">
    <property type="entry name" value="CooT"/>
    <property type="match status" value="1"/>
</dbReference>
<proteinExistence type="predicted"/>
<dbReference type="AlphaFoldDB" id="A0A2U3KR14"/>
<evidence type="ECO:0000313" key="2">
    <source>
        <dbReference type="Proteomes" id="UP000238916"/>
    </source>
</evidence>
<dbReference type="Proteomes" id="UP000238916">
    <property type="component" value="Unassembled WGS sequence"/>
</dbReference>
<gene>
    <name evidence="1" type="ORF">SBF1_260031</name>
</gene>